<organism evidence="1 2">
    <name type="scientific">Candidatus Yanofskybacteria bacterium RIFCSPHIGHO2_01_FULL_41_53</name>
    <dbReference type="NCBI Taxonomy" id="1802663"/>
    <lineage>
        <taxon>Bacteria</taxon>
        <taxon>Candidatus Yanofskyibacteriota</taxon>
    </lineage>
</organism>
<comment type="caution">
    <text evidence="1">The sequence shown here is derived from an EMBL/GenBank/DDBJ whole genome shotgun (WGS) entry which is preliminary data.</text>
</comment>
<gene>
    <name evidence="1" type="ORF">A2650_02755</name>
</gene>
<protein>
    <submittedName>
        <fullName evidence="1">Uncharacterized protein</fullName>
    </submittedName>
</protein>
<reference evidence="1 2" key="1">
    <citation type="journal article" date="2016" name="Nat. Commun.">
        <title>Thousands of microbial genomes shed light on interconnected biogeochemical processes in an aquifer system.</title>
        <authorList>
            <person name="Anantharaman K."/>
            <person name="Brown C.T."/>
            <person name="Hug L.A."/>
            <person name="Sharon I."/>
            <person name="Castelle C.J."/>
            <person name="Probst A.J."/>
            <person name="Thomas B.C."/>
            <person name="Singh A."/>
            <person name="Wilkins M.J."/>
            <person name="Karaoz U."/>
            <person name="Brodie E.L."/>
            <person name="Williams K.H."/>
            <person name="Hubbard S.S."/>
            <person name="Banfield J.F."/>
        </authorList>
    </citation>
    <scope>NUCLEOTIDE SEQUENCE [LARGE SCALE GENOMIC DNA]</scope>
</reference>
<sequence length="201" mass="23321">MDLLSPLPARELPLDQFFEWRCAMAWTRRFIMAFVIVAAIPTIVEAQDKIWNQADSNSFIIGKLSEMTGAKPSRVTITYVAQKELHDFYLKEAYQECLASKSTIDISVINGCRAVGENARFIIYGRWNKDQNDPSHLDITLWREAGFETLVHEFVHWWLNTLTPSRGLLDDHTILSPIVNKIITEPEFLRWLEKVEKARIR</sequence>
<dbReference type="Proteomes" id="UP000177117">
    <property type="component" value="Unassembled WGS sequence"/>
</dbReference>
<accession>A0A1F8EL27</accession>
<proteinExistence type="predicted"/>
<evidence type="ECO:0000313" key="1">
    <source>
        <dbReference type="EMBL" id="OGN01523.1"/>
    </source>
</evidence>
<dbReference type="AlphaFoldDB" id="A0A1F8EL27"/>
<dbReference type="EMBL" id="MGJD01000004">
    <property type="protein sequence ID" value="OGN01523.1"/>
    <property type="molecule type" value="Genomic_DNA"/>
</dbReference>
<name>A0A1F8EL27_9BACT</name>
<evidence type="ECO:0000313" key="2">
    <source>
        <dbReference type="Proteomes" id="UP000177117"/>
    </source>
</evidence>